<dbReference type="EMBL" id="LCCD01000055">
    <property type="protein sequence ID" value="KKS23278.1"/>
    <property type="molecule type" value="Genomic_DNA"/>
</dbReference>
<feature type="transmembrane region" description="Helical" evidence="1">
    <location>
        <begin position="86"/>
        <end position="103"/>
    </location>
</feature>
<feature type="transmembrane region" description="Helical" evidence="1">
    <location>
        <begin position="15"/>
        <end position="41"/>
    </location>
</feature>
<accession>A0A0G1ADC4</accession>
<dbReference type="Proteomes" id="UP000033856">
    <property type="component" value="Unassembled WGS sequence"/>
</dbReference>
<comment type="caution">
    <text evidence="2">The sequence shown here is derived from an EMBL/GenBank/DDBJ whole genome shotgun (WGS) entry which is preliminary data.</text>
</comment>
<evidence type="ECO:0000313" key="3">
    <source>
        <dbReference type="Proteomes" id="UP000033856"/>
    </source>
</evidence>
<gene>
    <name evidence="2" type="ORF">UU83_C0055G0001</name>
</gene>
<keyword evidence="1" id="KW-1133">Transmembrane helix</keyword>
<sequence length="267" mass="30206">MTLAFGWLGAFTEGVFYLLAVGFMFALFLDSSSAIAFLRVWSQSGHGVPRSGTSEGDIPEPALLGRAKKAKRRITELLANFKTTKWCVIVGIISLILASPWFLPTFNFATALSSRAGGVSQVGSGNYLVLSDFIRLAHPYFDVLYGNFIPFLTINNMSVFGILPLLLSFIAFFSLRKKRNKFLWFFSGLFVFTLATMFKYSPVFIALHKLPIFNMFYGYWKWIYIMIFSWAILAGFGFDSLPEIKTKPIFKKFIRTINAGCLPYWPS</sequence>
<keyword evidence="1" id="KW-0472">Membrane</keyword>
<keyword evidence="1" id="KW-0812">Transmembrane</keyword>
<protein>
    <submittedName>
        <fullName evidence="2">Uncharacterized protein</fullName>
    </submittedName>
</protein>
<feature type="transmembrane region" description="Helical" evidence="1">
    <location>
        <begin position="148"/>
        <end position="175"/>
    </location>
</feature>
<feature type="transmembrane region" description="Helical" evidence="1">
    <location>
        <begin position="182"/>
        <end position="207"/>
    </location>
</feature>
<feature type="transmembrane region" description="Helical" evidence="1">
    <location>
        <begin position="219"/>
        <end position="238"/>
    </location>
</feature>
<evidence type="ECO:0000313" key="2">
    <source>
        <dbReference type="EMBL" id="KKS23278.1"/>
    </source>
</evidence>
<evidence type="ECO:0000256" key="1">
    <source>
        <dbReference type="SAM" id="Phobius"/>
    </source>
</evidence>
<dbReference type="AlphaFoldDB" id="A0A0G1ADC4"/>
<reference evidence="2 3" key="1">
    <citation type="journal article" date="2015" name="Nature">
        <title>rRNA introns, odd ribosomes, and small enigmatic genomes across a large radiation of phyla.</title>
        <authorList>
            <person name="Brown C.T."/>
            <person name="Hug L.A."/>
            <person name="Thomas B.C."/>
            <person name="Sharon I."/>
            <person name="Castelle C.J."/>
            <person name="Singh A."/>
            <person name="Wilkins M.J."/>
            <person name="Williams K.H."/>
            <person name="Banfield J.F."/>
        </authorList>
    </citation>
    <scope>NUCLEOTIDE SEQUENCE [LARGE SCALE GENOMIC DNA]</scope>
</reference>
<name>A0A0G1ADC4_9BACT</name>
<proteinExistence type="predicted"/>
<organism evidence="2 3">
    <name type="scientific">Candidatus Jorgensenbacteria bacterium GW2011_GWF2_41_8</name>
    <dbReference type="NCBI Taxonomy" id="1618667"/>
    <lineage>
        <taxon>Bacteria</taxon>
        <taxon>Candidatus Joergenseniibacteriota</taxon>
    </lineage>
</organism>